<gene>
    <name evidence="7" type="ORF">Vretifemale_12845</name>
    <name evidence="8" type="ORF">Vretimale_11125</name>
</gene>
<keyword evidence="3" id="KW-0862">Zinc</keyword>
<evidence type="ECO:0000256" key="4">
    <source>
        <dbReference type="PROSITE-ProRule" id="PRU00834"/>
    </source>
</evidence>
<name>A0A8J4CJ46_9CHLO</name>
<reference evidence="7" key="1">
    <citation type="journal article" date="2021" name="Proc. Natl. Acad. Sci. U.S.A.">
        <title>Three genomes in the algal genus Volvox reveal the fate of a haploid sex-determining region after a transition to homothallism.</title>
        <authorList>
            <person name="Yamamoto K."/>
            <person name="Hamaji T."/>
            <person name="Kawai-Toyooka H."/>
            <person name="Matsuzaki R."/>
            <person name="Takahashi F."/>
            <person name="Nishimura Y."/>
            <person name="Kawachi M."/>
            <person name="Noguchi H."/>
            <person name="Minakuchi Y."/>
            <person name="Umen J.G."/>
            <person name="Toyoda A."/>
            <person name="Nozaki H."/>
        </authorList>
    </citation>
    <scope>NUCLEOTIDE SEQUENCE</scope>
    <source>
        <strain evidence="8">NIES-3785</strain>
        <strain evidence="7">NIES-3786</strain>
    </source>
</reference>
<dbReference type="InterPro" id="IPR024158">
    <property type="entry name" value="Mt_import_TIM15"/>
</dbReference>
<feature type="domain" description="DNL-type" evidence="6">
    <location>
        <begin position="262"/>
        <end position="357"/>
    </location>
</feature>
<evidence type="ECO:0000256" key="5">
    <source>
        <dbReference type="SAM" id="MobiDB-lite"/>
    </source>
</evidence>
<organism evidence="7 9">
    <name type="scientific">Volvox reticuliferus</name>
    <dbReference type="NCBI Taxonomy" id="1737510"/>
    <lineage>
        <taxon>Eukaryota</taxon>
        <taxon>Viridiplantae</taxon>
        <taxon>Chlorophyta</taxon>
        <taxon>core chlorophytes</taxon>
        <taxon>Chlorophyceae</taxon>
        <taxon>CS clade</taxon>
        <taxon>Chlamydomonadales</taxon>
        <taxon>Volvocaceae</taxon>
        <taxon>Volvox</taxon>
    </lineage>
</organism>
<dbReference type="GO" id="GO:0005739">
    <property type="term" value="C:mitochondrion"/>
    <property type="evidence" value="ECO:0007669"/>
    <property type="project" value="TreeGrafter"/>
</dbReference>
<proteinExistence type="predicted"/>
<keyword evidence="1" id="KW-0479">Metal-binding</keyword>
<dbReference type="GO" id="GO:0008270">
    <property type="term" value="F:zinc ion binding"/>
    <property type="evidence" value="ECO:0007669"/>
    <property type="project" value="UniProtKB-KW"/>
</dbReference>
<protein>
    <recommendedName>
        <fullName evidence="6">DNL-type domain-containing protein</fullName>
    </recommendedName>
</protein>
<comment type="caution">
    <text evidence="7">The sequence shown here is derived from an EMBL/GenBank/DDBJ whole genome shotgun (WGS) entry which is preliminary data.</text>
</comment>
<dbReference type="PANTHER" id="PTHR20922">
    <property type="entry name" value="DNL-TYPE ZINC FINGER PROTEIN"/>
    <property type="match status" value="1"/>
</dbReference>
<dbReference type="Proteomes" id="UP000747110">
    <property type="component" value="Unassembled WGS sequence"/>
</dbReference>
<evidence type="ECO:0000259" key="6">
    <source>
        <dbReference type="PROSITE" id="PS51501"/>
    </source>
</evidence>
<keyword evidence="9" id="KW-1185">Reference proteome</keyword>
<dbReference type="OrthoDB" id="512667at2759"/>
<dbReference type="GO" id="GO:0051087">
    <property type="term" value="F:protein-folding chaperone binding"/>
    <property type="evidence" value="ECO:0007669"/>
    <property type="project" value="TreeGrafter"/>
</dbReference>
<feature type="region of interest" description="Disordered" evidence="5">
    <location>
        <begin position="339"/>
        <end position="372"/>
    </location>
</feature>
<dbReference type="GO" id="GO:0006457">
    <property type="term" value="P:protein folding"/>
    <property type="evidence" value="ECO:0007669"/>
    <property type="project" value="TreeGrafter"/>
</dbReference>
<feature type="region of interest" description="Disordered" evidence="5">
    <location>
        <begin position="194"/>
        <end position="261"/>
    </location>
</feature>
<evidence type="ECO:0000313" key="9">
    <source>
        <dbReference type="Proteomes" id="UP000747110"/>
    </source>
</evidence>
<dbReference type="AlphaFoldDB" id="A0A8J4CJ46"/>
<dbReference type="PROSITE" id="PS51501">
    <property type="entry name" value="ZF_DNL"/>
    <property type="match status" value="1"/>
</dbReference>
<feature type="compositionally biased region" description="Polar residues" evidence="5">
    <location>
        <begin position="343"/>
        <end position="358"/>
    </location>
</feature>
<sequence length="435" mass="45058">MASQYPLRSMRLVRQYTVTSLNWFTKDCNFFAPWAPQWQRFLAHSSSLSIGIGGLDLNGDALLKFAQEQIADAYASLAFAFPPSSLLQLQSHSSRGFCNSGSIGWLRSVPASHASYVNASNLSSPAQASRPLPAIAAITVARPTGRAFNTQETRHRSLTYVSYTSRTAVASSGQKNGNASTGYCTMASGGGSVGSGGGAAKVSPASDDGSGGEQDGPSQSHAAEGSATNRRSADAHEATMGRGNGGGSVAVGGDAKGSPLGRIQPRLMMVFTCAKCETRSTKSFSKQSYTQGVVLVRCPGCQKLHLIADHLCWFGEEPFMLHEFLAGQGKNVIRVTVDERPDTTTSQPADFETATSDPATGPRPAPAAQSTGPAAAVAAPAIPGLAARAAAAAAALAASEGGVFELGSELQVREALAAARDVQDHCTSGLREAST</sequence>
<dbReference type="EMBL" id="BNCQ01000022">
    <property type="protein sequence ID" value="GIM06879.1"/>
    <property type="molecule type" value="Genomic_DNA"/>
</dbReference>
<dbReference type="GO" id="GO:0050821">
    <property type="term" value="P:protein stabilization"/>
    <property type="evidence" value="ECO:0007669"/>
    <property type="project" value="TreeGrafter"/>
</dbReference>
<evidence type="ECO:0000313" key="7">
    <source>
        <dbReference type="EMBL" id="GIL84155.1"/>
    </source>
</evidence>
<dbReference type="EMBL" id="BNCP01000028">
    <property type="protein sequence ID" value="GIL84155.1"/>
    <property type="molecule type" value="Genomic_DNA"/>
</dbReference>
<dbReference type="PANTHER" id="PTHR20922:SF13">
    <property type="entry name" value="DNL-TYPE ZINC FINGER PROTEIN"/>
    <property type="match status" value="1"/>
</dbReference>
<evidence type="ECO:0000313" key="8">
    <source>
        <dbReference type="EMBL" id="GIM06879.1"/>
    </source>
</evidence>
<accession>A0A8J4CJ46</accession>
<dbReference type="GO" id="GO:0030150">
    <property type="term" value="P:protein import into mitochondrial matrix"/>
    <property type="evidence" value="ECO:0007669"/>
    <property type="project" value="TreeGrafter"/>
</dbReference>
<dbReference type="Proteomes" id="UP000722791">
    <property type="component" value="Unassembled WGS sequence"/>
</dbReference>
<evidence type="ECO:0000256" key="2">
    <source>
        <dbReference type="ARBA" id="ARBA00022771"/>
    </source>
</evidence>
<evidence type="ECO:0000256" key="1">
    <source>
        <dbReference type="ARBA" id="ARBA00022723"/>
    </source>
</evidence>
<feature type="compositionally biased region" description="Polar residues" evidence="5">
    <location>
        <begin position="216"/>
        <end position="230"/>
    </location>
</feature>
<evidence type="ECO:0000256" key="3">
    <source>
        <dbReference type="ARBA" id="ARBA00022833"/>
    </source>
</evidence>
<dbReference type="InterPro" id="IPR007853">
    <property type="entry name" value="Znf_DNL-typ"/>
</dbReference>
<keyword evidence="2 4" id="KW-0863">Zinc-finger</keyword>
<dbReference type="Pfam" id="PF05180">
    <property type="entry name" value="zf-DNL"/>
    <property type="match status" value="1"/>
</dbReference>